<dbReference type="GO" id="GO:0005737">
    <property type="term" value="C:cytoplasm"/>
    <property type="evidence" value="ECO:0000318"/>
    <property type="project" value="GO_Central"/>
</dbReference>
<name>F0ZNJ7_DICPU</name>
<feature type="compositionally biased region" description="Polar residues" evidence="2">
    <location>
        <begin position="381"/>
        <end position="400"/>
    </location>
</feature>
<dbReference type="RefSeq" id="XP_003288977.1">
    <property type="nucleotide sequence ID" value="XM_003288929.1"/>
</dbReference>
<feature type="region of interest" description="Disordered" evidence="2">
    <location>
        <begin position="381"/>
        <end position="436"/>
    </location>
</feature>
<dbReference type="OrthoDB" id="10255480at2759"/>
<feature type="compositionally biased region" description="Low complexity" evidence="2">
    <location>
        <begin position="585"/>
        <end position="597"/>
    </location>
</feature>
<organism evidence="5 6">
    <name type="scientific">Dictyostelium purpureum</name>
    <name type="common">Slime mold</name>
    <dbReference type="NCBI Taxonomy" id="5786"/>
    <lineage>
        <taxon>Eukaryota</taxon>
        <taxon>Amoebozoa</taxon>
        <taxon>Evosea</taxon>
        <taxon>Eumycetozoa</taxon>
        <taxon>Dictyostelia</taxon>
        <taxon>Dictyosteliales</taxon>
        <taxon>Dictyosteliaceae</taxon>
        <taxon>Dictyostelium</taxon>
    </lineage>
</organism>
<dbReference type="GO" id="GO:0036019">
    <property type="term" value="C:endolysosome"/>
    <property type="evidence" value="ECO:0007669"/>
    <property type="project" value="EnsemblProtists"/>
</dbReference>
<sequence length="1288" mass="146047">MKFLSFDLFNHQNCLPSDEVNEPIDVIPALNDFLISTKSGEIIHYSINATNECTVLNRFNTQNQVIKSINYIASNDSILTLEKDGEIGVVRIYQNWRLSNQNYSSPQLLEDGSPLSSSPSMVDSFHDGNSSTHSNSTSNLASLVLNVTKIPVPSSVVSISSCPITSRVIVSTDSSVSIWTAVYQNYPLLNYFEKILDIHIKGVTQVGIYENYLAYATLNEAKVLSLSLSYRDPFSDLSKQQQQQQQQKQQQQQQNNQLFHNFDNTNKNNIQKQLTVNNGPSEIIEDEHYFEVTFDQDGNPTGKNQLSTLEIKGSSNRNSNGISEEVEVFGPISDIEHGINVNSESGFTLLASTLLLSKRFHKDDEIHTIFLLPDASSNNSILLEPDNSTPAPTPTSNKSPIATHRNKSIGQMNIQSSSSISSSKLNKSRSNSNLGNSYLSNNSTANIIISSNGNNNIISSSTINNPHANVKNLYMRCVVSTSSSGYVYNISKPSKLSAYNYANETVSCFASQSFLYTITTEGLQTWTLRSCEGANDGDVPPPCGLGLQYFPYLTKGAVAGDHLLILSKHNTSHIATNNKISNLMKSPSKPLSPNPKSKQPEPKLIVNEDTTLWGLYLIRHTPLQTLYNDILQYAIKYKESNDEVYHKLLLEGHFLLQSKLANQHTSSIKMNDMASLMNFGIERKNYQLLLKRSSSYLGEFFYKRSATYESDDPEIQHDYMRAALWYSSSDTEIETVFEMLVKDQKSHLSLIYYLENVLYDPNSYEVLLNKEELSDKILNHYFVNSPHRLPLLILESSISSYSQELAIQLLREIAEKGDFDSEGKNRVYFALGLLYLDQNKFQNTIDSFNEIPTEALINLCLKNPKLLAPPGESEPTEHLCKILRKSTPWGLLEITIQLVIQKEITPEFGLKILLKSSDTFETGILDYPISYHKDNYDLDSLLIKIYLEWFLFNNFKSQQQQQQSNKNKLNNNSNNSNSCLQQSASTTNQQQVFSNSNSFSHQDLVPSFIKYLLHLYVKDIQRFVGEDEQLFHSLNLDVKSILNKGHHLQQKASPQQQRNIKSSQQQLPQPTQPQNIYCNQWISFHFNSFLNIPQWLSKLPPFSTGNNYNPSAQNEVGYLLKSFYYRKLQSILSINIIKDFEFMDNIENIFNEDQSNIMLLSLKLACLPLLGQIKEAIELVLNNSISVILDYSLHFCKELSDWSIVLDSVLKKYQLVDKSLTKEKETIVYEYEQLLSHLSEVLDPDSFLHLLPPNGKIDYFLSFIEKSFSNCQAKLLKQNLSSSLLEME</sequence>
<dbReference type="eggNOG" id="ENOG502RCCP">
    <property type="taxonomic scope" value="Eukaryota"/>
</dbReference>
<feature type="region of interest" description="Disordered" evidence="2">
    <location>
        <begin position="107"/>
        <end position="133"/>
    </location>
</feature>
<dbReference type="KEGG" id="dpp:DICPUDRAFT_55773"/>
<evidence type="ECO:0000256" key="2">
    <source>
        <dbReference type="SAM" id="MobiDB-lite"/>
    </source>
</evidence>
<gene>
    <name evidence="5" type="ORF">DICPUDRAFT_55773</name>
</gene>
<dbReference type="VEuPathDB" id="AmoebaDB:DICPUDRAFT_55773"/>
<evidence type="ECO:0000313" key="5">
    <source>
        <dbReference type="EMBL" id="EGC34488.1"/>
    </source>
</evidence>
<feature type="region of interest" description="Disordered" evidence="2">
    <location>
        <begin position="582"/>
        <end position="602"/>
    </location>
</feature>
<dbReference type="STRING" id="5786.F0ZNJ7"/>
<evidence type="ECO:0000259" key="4">
    <source>
        <dbReference type="Pfam" id="PF14763"/>
    </source>
</evidence>
<feature type="region of interest" description="Disordered" evidence="2">
    <location>
        <begin position="1047"/>
        <end position="1071"/>
    </location>
</feature>
<reference evidence="6" key="1">
    <citation type="journal article" date="2011" name="Genome Biol.">
        <title>Comparative genomics of the social amoebae Dictyostelium discoideum and Dictyostelium purpureum.</title>
        <authorList>
            <consortium name="US DOE Joint Genome Institute (JGI-PGF)"/>
            <person name="Sucgang R."/>
            <person name="Kuo A."/>
            <person name="Tian X."/>
            <person name="Salerno W."/>
            <person name="Parikh A."/>
            <person name="Feasley C.L."/>
            <person name="Dalin E."/>
            <person name="Tu H."/>
            <person name="Huang E."/>
            <person name="Barry K."/>
            <person name="Lindquist E."/>
            <person name="Shapiro H."/>
            <person name="Bruce D."/>
            <person name="Schmutz J."/>
            <person name="Salamov A."/>
            <person name="Fey P."/>
            <person name="Gaudet P."/>
            <person name="Anjard C."/>
            <person name="Babu M.M."/>
            <person name="Basu S."/>
            <person name="Bushmanova Y."/>
            <person name="van der Wel H."/>
            <person name="Katoh-Kurasawa M."/>
            <person name="Dinh C."/>
            <person name="Coutinho P.M."/>
            <person name="Saito T."/>
            <person name="Elias M."/>
            <person name="Schaap P."/>
            <person name="Kay R.R."/>
            <person name="Henrissat B."/>
            <person name="Eichinger L."/>
            <person name="Rivero F."/>
            <person name="Putnam N.H."/>
            <person name="West C.M."/>
            <person name="Loomis W.F."/>
            <person name="Chisholm R.L."/>
            <person name="Shaulsky G."/>
            <person name="Strassmann J.E."/>
            <person name="Queller D.C."/>
            <person name="Kuspa A."/>
            <person name="Grigoriev I.V."/>
        </authorList>
    </citation>
    <scope>NUCLEOTIDE SEQUENCE [LARGE SCALE GENOMIC DNA]</scope>
    <source>
        <strain evidence="6">QSDP1</strain>
    </source>
</reference>
<keyword evidence="1" id="KW-0175">Coiled coil</keyword>
<accession>F0ZNJ7</accession>
<dbReference type="GeneID" id="10499745"/>
<dbReference type="InterPro" id="IPR029438">
    <property type="entry name" value="HPS3_C"/>
</dbReference>
<dbReference type="PANTHER" id="PTHR28633:SF1">
    <property type="entry name" value="BLOC-2 COMPLEX MEMBER HPS3"/>
    <property type="match status" value="1"/>
</dbReference>
<feature type="region of interest" description="Disordered" evidence="2">
    <location>
        <begin position="961"/>
        <end position="981"/>
    </location>
</feature>
<evidence type="ECO:0000256" key="1">
    <source>
        <dbReference type="SAM" id="Coils"/>
    </source>
</evidence>
<dbReference type="Pfam" id="PF14763">
    <property type="entry name" value="HPS3_C"/>
    <property type="match status" value="1"/>
</dbReference>
<dbReference type="OMA" id="WTLRSCE"/>
<evidence type="ECO:0000313" key="6">
    <source>
        <dbReference type="Proteomes" id="UP000001064"/>
    </source>
</evidence>
<dbReference type="GO" id="GO:0008104">
    <property type="term" value="P:intracellular protein localization"/>
    <property type="evidence" value="ECO:0007669"/>
    <property type="project" value="EnsemblProtists"/>
</dbReference>
<dbReference type="InterPro" id="IPR017216">
    <property type="entry name" value="HPS3"/>
</dbReference>
<feature type="domain" description="BLOC-2 complex member HPS3 C-terminal" evidence="4">
    <location>
        <begin position="625"/>
        <end position="870"/>
    </location>
</feature>
<proteinExistence type="predicted"/>
<keyword evidence="6" id="KW-1185">Reference proteome</keyword>
<feature type="compositionally biased region" description="Low complexity" evidence="2">
    <location>
        <begin position="408"/>
        <end position="436"/>
    </location>
</feature>
<dbReference type="GO" id="GO:0032991">
    <property type="term" value="C:protein-containing complex"/>
    <property type="evidence" value="ECO:0007669"/>
    <property type="project" value="EnsemblProtists"/>
</dbReference>
<dbReference type="InParanoid" id="F0ZNJ7"/>
<dbReference type="FunCoup" id="F0ZNJ7">
    <property type="interactions" value="90"/>
</dbReference>
<dbReference type="InterPro" id="IPR029437">
    <property type="entry name" value="HPS3_N"/>
</dbReference>
<dbReference type="GO" id="GO:0006887">
    <property type="term" value="P:exocytosis"/>
    <property type="evidence" value="ECO:0007669"/>
    <property type="project" value="EnsemblProtists"/>
</dbReference>
<dbReference type="Proteomes" id="UP000001064">
    <property type="component" value="Unassembled WGS sequence"/>
</dbReference>
<dbReference type="Pfam" id="PF14761">
    <property type="entry name" value="HPS3_N"/>
    <property type="match status" value="1"/>
</dbReference>
<dbReference type="PANTHER" id="PTHR28633">
    <property type="entry name" value="HERMANSKY-PUDLAK SYNDROME 3 PROTEIN"/>
    <property type="match status" value="1"/>
</dbReference>
<feature type="domain" description="BLOC-2 complex member HPS3 N-terminal" evidence="3">
    <location>
        <begin position="33"/>
        <end position="257"/>
    </location>
</feature>
<protein>
    <submittedName>
        <fullName evidence="5">Uncharacterized protein</fullName>
    </submittedName>
</protein>
<dbReference type="GO" id="GO:0007040">
    <property type="term" value="P:lysosome organization"/>
    <property type="evidence" value="ECO:0007669"/>
    <property type="project" value="EnsemblProtists"/>
</dbReference>
<evidence type="ECO:0000259" key="3">
    <source>
        <dbReference type="Pfam" id="PF14761"/>
    </source>
</evidence>
<dbReference type="EMBL" id="GL871095">
    <property type="protein sequence ID" value="EGC34488.1"/>
    <property type="molecule type" value="Genomic_DNA"/>
</dbReference>
<feature type="compositionally biased region" description="Low complexity" evidence="2">
    <location>
        <begin position="1055"/>
        <end position="1071"/>
    </location>
</feature>
<feature type="coiled-coil region" evidence="1">
    <location>
        <begin position="234"/>
        <end position="261"/>
    </location>
</feature>